<gene>
    <name evidence="1" type="ORF">ACHAW5_006879</name>
</gene>
<accession>A0ABD3MUL4</accession>
<dbReference type="AlphaFoldDB" id="A0ABD3MUL4"/>
<evidence type="ECO:0000313" key="1">
    <source>
        <dbReference type="EMBL" id="KAL3767641.1"/>
    </source>
</evidence>
<evidence type="ECO:0000313" key="2">
    <source>
        <dbReference type="Proteomes" id="UP001530315"/>
    </source>
</evidence>
<dbReference type="InterPro" id="IPR052623">
    <property type="entry name" value="DAAF5"/>
</dbReference>
<proteinExistence type="predicted"/>
<dbReference type="PANTHER" id="PTHR16216">
    <property type="entry name" value="DYNEIN ASSEMBLY FACTOR 5, AXONEMAL"/>
    <property type="match status" value="1"/>
</dbReference>
<dbReference type="Gene3D" id="1.25.10.10">
    <property type="entry name" value="Leucine-rich Repeat Variant"/>
    <property type="match status" value="2"/>
</dbReference>
<organism evidence="1 2">
    <name type="scientific">Stephanodiscus triporus</name>
    <dbReference type="NCBI Taxonomy" id="2934178"/>
    <lineage>
        <taxon>Eukaryota</taxon>
        <taxon>Sar</taxon>
        <taxon>Stramenopiles</taxon>
        <taxon>Ochrophyta</taxon>
        <taxon>Bacillariophyta</taxon>
        <taxon>Coscinodiscophyceae</taxon>
        <taxon>Thalassiosirophycidae</taxon>
        <taxon>Stephanodiscales</taxon>
        <taxon>Stephanodiscaceae</taxon>
        <taxon>Stephanodiscus</taxon>
    </lineage>
</organism>
<protein>
    <submittedName>
        <fullName evidence="1">Uncharacterized protein</fullName>
    </submittedName>
</protein>
<dbReference type="InterPro" id="IPR011989">
    <property type="entry name" value="ARM-like"/>
</dbReference>
<keyword evidence="2" id="KW-1185">Reference proteome</keyword>
<dbReference type="EMBL" id="JALLAZ020001699">
    <property type="protein sequence ID" value="KAL3767641.1"/>
    <property type="molecule type" value="Genomic_DNA"/>
</dbReference>
<reference evidence="1 2" key="1">
    <citation type="submission" date="2024-10" db="EMBL/GenBank/DDBJ databases">
        <title>Updated reference genomes for cyclostephanoid diatoms.</title>
        <authorList>
            <person name="Roberts W.R."/>
            <person name="Alverson A.J."/>
        </authorList>
    </citation>
    <scope>NUCLEOTIDE SEQUENCE [LARGE SCALE GENOMIC DNA]</scope>
    <source>
        <strain evidence="1 2">AJA276-08</strain>
    </source>
</reference>
<dbReference type="Proteomes" id="UP001530315">
    <property type="component" value="Unassembled WGS sequence"/>
</dbReference>
<dbReference type="InterPro" id="IPR016024">
    <property type="entry name" value="ARM-type_fold"/>
</dbReference>
<dbReference type="PANTHER" id="PTHR16216:SF2">
    <property type="entry name" value="DYNEIN AXONEMAL ASSEMBLY FACTOR 5"/>
    <property type="match status" value="1"/>
</dbReference>
<comment type="caution">
    <text evidence="1">The sequence shown here is derived from an EMBL/GenBank/DDBJ whole genome shotgun (WGS) entry which is preliminary data.</text>
</comment>
<name>A0ABD3MUL4_9STRA</name>
<sequence>MIDPRADGVCDGIASCDRLDASECAHRGPSFARTFLSIIDDDRGEALTEGHRETSVEILKGLFRRAFGDDAKGTGNGSDARQGEDGRLGILIDLFSRCSLTFQKRMSRCDVSSNVNLHYDTTPKLMEPSEHIRHLLVELMVDLGGYCLNSWKYYCIPDDNANRKVMIEATANVCQTLAKSTFLDPYPEVQNAACTLAGLLAQLCPLAVRMNAASLLVPLTGRADDTLGGAAQSNLSNTLISKKCLFRHRHSKTRCEAVVASAAIVMCCPRAGVNMCYDDESSDSESMHSVAVDHLSSYASQSTTMEQIMQDTLLPGWEDLLKLDSSASVQSAVMKSLGNIANILDWGYFSKPANSSQPHVVPATSLVTNGHHNDRRSNQPFDSPNMVLTSAVETRVLTLFLMGMSAGSVTQVRTMAVQHLNNLQGGATKHILPLEKLDLYYQPMLELMLRSCSLDRASCRSKVRSLEALQVLLIISIPLMNGDTAKLELSDVTIRSLMGVVSTNILSDEKDVLNASLAICRIIGANNLASKAVVEIISSDTKSAFFANDHANVDEEHLHSNILTLVDEPSPRHMTSFLLILDGMMKGSVYPEELTSILRELDPTLAIPTPDWLHSSPSMLSTIGSFLCHPSITKNTAANSLLAWSLMDACDSFAKCAQVLDDELELTEDAIICVSVSIAYLLGCPEAHGLSSCVMNIIASFSTKGTLPQCNAENSCVLDVYFRQILAKIMSAASSFPWKQTEPAFLATDALIRTCSGSTVGRNFDMVLPFFISHLSATGHNISTIDGVQQESLNATKDEQAEDYSLRITLMALLQTILSDESFYQTFDPRQKELAPVSILSDQLTILLSLVLPNLVWRPGSMASALRKLAVATLFCLLNGKGALIHPEIVSYLIPILLSNLEDTESTTRELSCVCLSLVLQQVSSDISSAIGGSNTQNIDSICPRLLELLDDCHSPVRLAACRALKGCIILTHASASNASFKLGAISLTKITSSLLIHLDDPEPEIKDHVFQVLAVLIELQCQDDATRSRSEKREVVEMIERRITASLRSHQDGSNFRALLEKIEKYHEWQKDISLNE</sequence>
<dbReference type="SUPFAM" id="SSF48371">
    <property type="entry name" value="ARM repeat"/>
    <property type="match status" value="1"/>
</dbReference>